<gene>
    <name evidence="1" type="ORF">RF11_08581</name>
</gene>
<comment type="caution">
    <text evidence="1">The sequence shown here is derived from an EMBL/GenBank/DDBJ whole genome shotgun (WGS) entry which is preliminary data.</text>
</comment>
<evidence type="ECO:0000313" key="1">
    <source>
        <dbReference type="EMBL" id="KII68040.1"/>
    </source>
</evidence>
<dbReference type="AlphaFoldDB" id="A0A0C2MV70"/>
<sequence length="131" mass="15860">MKIREFESASENTSQEIIYWSNISKTNDDQIKQNRWLMKDMEEKIDELWKKFKMSVKEGMRYLFLLKLLADCKKLQECFNEESRLLKISNTLKNHLVYLNGRLEGFSTKIQFHQLQLEMMGAQVQYRKRIK</sequence>
<keyword evidence="2" id="KW-1185">Reference proteome</keyword>
<evidence type="ECO:0000313" key="2">
    <source>
        <dbReference type="Proteomes" id="UP000031668"/>
    </source>
</evidence>
<organism evidence="1 2">
    <name type="scientific">Thelohanellus kitauei</name>
    <name type="common">Myxosporean</name>
    <dbReference type="NCBI Taxonomy" id="669202"/>
    <lineage>
        <taxon>Eukaryota</taxon>
        <taxon>Metazoa</taxon>
        <taxon>Cnidaria</taxon>
        <taxon>Myxozoa</taxon>
        <taxon>Myxosporea</taxon>
        <taxon>Bivalvulida</taxon>
        <taxon>Platysporina</taxon>
        <taxon>Myxobolidae</taxon>
        <taxon>Thelohanellus</taxon>
    </lineage>
</organism>
<dbReference type="Proteomes" id="UP000031668">
    <property type="component" value="Unassembled WGS sequence"/>
</dbReference>
<dbReference type="EMBL" id="JWZT01002984">
    <property type="protein sequence ID" value="KII68040.1"/>
    <property type="molecule type" value="Genomic_DNA"/>
</dbReference>
<reference evidence="1 2" key="1">
    <citation type="journal article" date="2014" name="Genome Biol. Evol.">
        <title>The genome of the myxosporean Thelohanellus kitauei shows adaptations to nutrient acquisition within its fish host.</title>
        <authorList>
            <person name="Yang Y."/>
            <person name="Xiong J."/>
            <person name="Zhou Z."/>
            <person name="Huo F."/>
            <person name="Miao W."/>
            <person name="Ran C."/>
            <person name="Liu Y."/>
            <person name="Zhang J."/>
            <person name="Feng J."/>
            <person name="Wang M."/>
            <person name="Wang M."/>
            <person name="Wang L."/>
            <person name="Yao B."/>
        </authorList>
    </citation>
    <scope>NUCLEOTIDE SEQUENCE [LARGE SCALE GENOMIC DNA]</scope>
    <source>
        <strain evidence="1">Wuqing</strain>
    </source>
</reference>
<protein>
    <submittedName>
        <fullName evidence="1">Uncharacterized protein</fullName>
    </submittedName>
</protein>
<accession>A0A0C2MV70</accession>
<name>A0A0C2MV70_THEKT</name>
<proteinExistence type="predicted"/>